<keyword evidence="8" id="KW-0472">Membrane</keyword>
<feature type="binding site" evidence="9">
    <location>
        <begin position="183"/>
        <end position="190"/>
    </location>
    <ligand>
        <name>ATP</name>
        <dbReference type="ChEBI" id="CHEBI:30616"/>
    </ligand>
</feature>
<proteinExistence type="predicted"/>
<keyword evidence="2" id="KW-0812">Transmembrane</keyword>
<evidence type="ECO:0000256" key="7">
    <source>
        <dbReference type="ARBA" id="ARBA00022989"/>
    </source>
</evidence>
<dbReference type="GO" id="GO:0016020">
    <property type="term" value="C:membrane"/>
    <property type="evidence" value="ECO:0007669"/>
    <property type="project" value="UniProtKB-SubCell"/>
</dbReference>
<dbReference type="EMBL" id="JAPNKE010000002">
    <property type="protein sequence ID" value="MCY1013239.1"/>
    <property type="molecule type" value="Genomic_DNA"/>
</dbReference>
<keyword evidence="7" id="KW-1133">Transmembrane helix</keyword>
<dbReference type="InterPro" id="IPR036597">
    <property type="entry name" value="Fido-like_dom_sf"/>
</dbReference>
<gene>
    <name evidence="12" type="ORF">OV079_48460</name>
</gene>
<dbReference type="SUPFAM" id="SSF140931">
    <property type="entry name" value="Fic-like"/>
    <property type="match status" value="1"/>
</dbReference>
<dbReference type="GO" id="GO:0005524">
    <property type="term" value="F:ATP binding"/>
    <property type="evidence" value="ECO:0007669"/>
    <property type="project" value="UniProtKB-KW"/>
</dbReference>
<keyword evidence="13" id="KW-1185">Reference proteome</keyword>
<name>A0A9X3F256_9BACT</name>
<evidence type="ECO:0000313" key="12">
    <source>
        <dbReference type="EMBL" id="MCY1013239.1"/>
    </source>
</evidence>
<evidence type="ECO:0000256" key="3">
    <source>
        <dbReference type="ARBA" id="ARBA00022737"/>
    </source>
</evidence>
<keyword evidence="6 9" id="KW-0067">ATP-binding</keyword>
<dbReference type="AlphaFoldDB" id="A0A9X3F256"/>
<reference evidence="12" key="1">
    <citation type="submission" date="2022-11" db="EMBL/GenBank/DDBJ databases">
        <title>Minimal conservation of predation-associated metabolite biosynthetic gene clusters underscores biosynthetic potential of Myxococcota including descriptions for ten novel species: Archangium lansinium sp. nov., Myxococcus landrumus sp. nov., Nannocystis bai.</title>
        <authorList>
            <person name="Ahearne A."/>
            <person name="Stevens C."/>
            <person name="Phillips K."/>
        </authorList>
    </citation>
    <scope>NUCLEOTIDE SEQUENCE</scope>
    <source>
        <strain evidence="12">Na p29</strain>
    </source>
</reference>
<dbReference type="PANTHER" id="PTHR13504:SF34">
    <property type="entry name" value="PROTEIN ADENYLYLTRANSFERASE FICD"/>
    <property type="match status" value="1"/>
</dbReference>
<dbReference type="Pfam" id="PF02661">
    <property type="entry name" value="Fic"/>
    <property type="match status" value="1"/>
</dbReference>
<keyword evidence="5" id="KW-0802">TPR repeat</keyword>
<comment type="caution">
    <text evidence="12">The sequence shown here is derived from an EMBL/GenBank/DDBJ whole genome shotgun (WGS) entry which is preliminary data.</text>
</comment>
<dbReference type="InterPro" id="IPR003812">
    <property type="entry name" value="Fido"/>
</dbReference>
<dbReference type="PANTHER" id="PTHR13504">
    <property type="entry name" value="FIDO DOMAIN-CONTAINING PROTEIN DDB_G0283145"/>
    <property type="match status" value="1"/>
</dbReference>
<keyword evidence="3" id="KW-0677">Repeat</keyword>
<accession>A0A9X3F256</accession>
<evidence type="ECO:0000256" key="4">
    <source>
        <dbReference type="ARBA" id="ARBA00022741"/>
    </source>
</evidence>
<dbReference type="Proteomes" id="UP001150924">
    <property type="component" value="Unassembled WGS sequence"/>
</dbReference>
<evidence type="ECO:0000259" key="11">
    <source>
        <dbReference type="PROSITE" id="PS51459"/>
    </source>
</evidence>
<sequence>MLSTRMKNYRQLFESSELLWEKLGMLNAAQRRNFDERFMMSWIFHDFALEGQMLSVAEIKAAIDDEIISTPSLIPAYLHVKAVRDGIYMLLETRGKRLQLSLEWLKKLHQTLLPQGKKDQVQYRKDNPIHRMYFHDLAPADKISYRMRKLTDWFRTEECRKAHPIELAVEVHRELIRIFPWPDISGRVARLAMNAILIAENTGRASCTTTSARPTTTCSGSIRTSCCSWCSTAWTRGSARRAGSTRALLIPRGRDMQ</sequence>
<evidence type="ECO:0000313" key="13">
    <source>
        <dbReference type="Proteomes" id="UP001150924"/>
    </source>
</evidence>
<evidence type="ECO:0000256" key="2">
    <source>
        <dbReference type="ARBA" id="ARBA00022692"/>
    </source>
</evidence>
<protein>
    <submittedName>
        <fullName evidence="12">Fic family protein</fullName>
    </submittedName>
</protein>
<dbReference type="RefSeq" id="WP_267777011.1">
    <property type="nucleotide sequence ID" value="NZ_JAPNKE010000002.1"/>
</dbReference>
<dbReference type="InterPro" id="IPR040198">
    <property type="entry name" value="Fido_containing"/>
</dbReference>
<evidence type="ECO:0000256" key="5">
    <source>
        <dbReference type="ARBA" id="ARBA00022803"/>
    </source>
</evidence>
<evidence type="ECO:0000256" key="9">
    <source>
        <dbReference type="PIRSR" id="PIRSR640198-2"/>
    </source>
</evidence>
<evidence type="ECO:0000256" key="8">
    <source>
        <dbReference type="ARBA" id="ARBA00023136"/>
    </source>
</evidence>
<feature type="domain" description="Fido" evidence="11">
    <location>
        <begin position="100"/>
        <end position="240"/>
    </location>
</feature>
<feature type="site" description="Important for autoinhibition of adenylyltransferase activity" evidence="10">
    <location>
        <position position="50"/>
    </location>
</feature>
<organism evidence="12 13">
    <name type="scientific">Nannocystis pusilla</name>
    <dbReference type="NCBI Taxonomy" id="889268"/>
    <lineage>
        <taxon>Bacteria</taxon>
        <taxon>Pseudomonadati</taxon>
        <taxon>Myxococcota</taxon>
        <taxon>Polyangia</taxon>
        <taxon>Nannocystales</taxon>
        <taxon>Nannocystaceae</taxon>
        <taxon>Nannocystis</taxon>
    </lineage>
</organism>
<dbReference type="PROSITE" id="PS51459">
    <property type="entry name" value="FIDO"/>
    <property type="match status" value="1"/>
</dbReference>
<comment type="subcellular location">
    <subcellularLocation>
        <location evidence="1">Membrane</location>
        <topology evidence="1">Single-pass membrane protein</topology>
    </subcellularLocation>
</comment>
<evidence type="ECO:0000256" key="10">
    <source>
        <dbReference type="PIRSR" id="PIRSR640198-3"/>
    </source>
</evidence>
<keyword evidence="4 9" id="KW-0547">Nucleotide-binding</keyword>
<dbReference type="Gene3D" id="1.10.3290.10">
    <property type="entry name" value="Fido-like domain"/>
    <property type="match status" value="1"/>
</dbReference>
<evidence type="ECO:0000256" key="6">
    <source>
        <dbReference type="ARBA" id="ARBA00022840"/>
    </source>
</evidence>
<evidence type="ECO:0000256" key="1">
    <source>
        <dbReference type="ARBA" id="ARBA00004167"/>
    </source>
</evidence>